<evidence type="ECO:0000256" key="8">
    <source>
        <dbReference type="SAM" id="MobiDB-lite"/>
    </source>
</evidence>
<dbReference type="EMBL" id="JAPMSZ010000009">
    <property type="protein sequence ID" value="KAJ5091109.1"/>
    <property type="molecule type" value="Genomic_DNA"/>
</dbReference>
<evidence type="ECO:0000313" key="10">
    <source>
        <dbReference type="EMBL" id="KAJ5091109.1"/>
    </source>
</evidence>
<evidence type="ECO:0000256" key="3">
    <source>
        <dbReference type="ARBA" id="ARBA00022833"/>
    </source>
</evidence>
<keyword evidence="11" id="KW-1185">Reference proteome</keyword>
<sequence length="755" mass="84083">MPPTEPVDDPGVRRKRTGRKYTSRACEECRRRRAKCDGARPSCARCLDRGVRCQYSTAEDGRQPAPKSYVVMLRNRIELLERVLHSHGIDIDASIAQVLAESGTPEQEALSSCGNGCSVDDLCLPFDGALTLDESLNFDQDGEVRYFGPTSGRLLFRSDANDSSPNDDAYQNDTSCLAEECRKKLNQNQSLAEGDLVSEELQSHLIDLYFEWEGPWLQVVNEKLFRESMANCGRYFSPLLLSSILALGSRYCDRVEVRSDPNDPNTAGKMFIEQAERLVQNDLRWPKITTIQSLAIMGMVYIAMGSDAAGWLYQGSANRLALDMGLNMDPAVLAGSVSLSSIEIELRRQIYWALYCHDKLSASYTGRVCTLLDSQGVVNKPYPQCAEDLHLPATNGEPRAASRKQKDVVYLHRAMIDLCRIFEKVLTSLWSPKPLIHPQQRFAFFHSVVLELKTWYYDLCPELKTDRPTGPSRFPHAYTLCMVYHTVHILLCVPFLNKASMQDHRENTPNQQQPTPDDSLTHKALTICSSSTRAMCIVAQKYRQTFGSFKLSPITATHCTLSAALIIMERCSLDPNASPGCGDEGSRGPSPQAAVGLCLQVLRELSTSWNIAKRIGRNLEKLYCQRLKCDLDHVPRPPTDCPVARETPLQPADANPYPESLGPIPEISLDSLDPKQLSIPDPSSMSPSATTDWLGASSYNGVPGDHGTGENEFQIAANSGELFANNLGFAFSPDCLPSDYNMFDTLNQMYLEEMW</sequence>
<dbReference type="GO" id="GO:0006351">
    <property type="term" value="P:DNA-templated transcription"/>
    <property type="evidence" value="ECO:0007669"/>
    <property type="project" value="InterPro"/>
</dbReference>
<dbReference type="GO" id="GO:0008270">
    <property type="term" value="F:zinc ion binding"/>
    <property type="evidence" value="ECO:0007669"/>
    <property type="project" value="InterPro"/>
</dbReference>
<keyword evidence="2" id="KW-0479">Metal-binding</keyword>
<dbReference type="Gene3D" id="4.10.240.10">
    <property type="entry name" value="Zn(2)-C6 fungal-type DNA-binding domain"/>
    <property type="match status" value="1"/>
</dbReference>
<dbReference type="PROSITE" id="PS00463">
    <property type="entry name" value="ZN2_CY6_FUNGAL_1"/>
    <property type="match status" value="1"/>
</dbReference>
<proteinExistence type="predicted"/>
<reference evidence="10" key="1">
    <citation type="submission" date="2022-11" db="EMBL/GenBank/DDBJ databases">
        <authorList>
            <person name="Petersen C."/>
        </authorList>
    </citation>
    <scope>NUCLEOTIDE SEQUENCE</scope>
    <source>
        <strain evidence="10">IBT 34128</strain>
    </source>
</reference>
<organism evidence="10 11">
    <name type="scientific">Penicillium alfredii</name>
    <dbReference type="NCBI Taxonomy" id="1506179"/>
    <lineage>
        <taxon>Eukaryota</taxon>
        <taxon>Fungi</taxon>
        <taxon>Dikarya</taxon>
        <taxon>Ascomycota</taxon>
        <taxon>Pezizomycotina</taxon>
        <taxon>Eurotiomycetes</taxon>
        <taxon>Eurotiomycetidae</taxon>
        <taxon>Eurotiales</taxon>
        <taxon>Aspergillaceae</taxon>
        <taxon>Penicillium</taxon>
    </lineage>
</organism>
<dbReference type="SUPFAM" id="SSF57701">
    <property type="entry name" value="Zn2/Cys6 DNA-binding domain"/>
    <property type="match status" value="1"/>
</dbReference>
<protein>
    <recommendedName>
        <fullName evidence="9">Zn(2)-C6 fungal-type domain-containing protein</fullName>
    </recommendedName>
</protein>
<accession>A0A9W9K2W0</accession>
<dbReference type="RefSeq" id="XP_056509307.1">
    <property type="nucleotide sequence ID" value="XM_056656507.1"/>
</dbReference>
<dbReference type="Pfam" id="PF00172">
    <property type="entry name" value="Zn_clus"/>
    <property type="match status" value="1"/>
</dbReference>
<dbReference type="OrthoDB" id="4161332at2759"/>
<feature type="region of interest" description="Disordered" evidence="8">
    <location>
        <begin position="1"/>
        <end position="20"/>
    </location>
</feature>
<evidence type="ECO:0000256" key="1">
    <source>
        <dbReference type="ARBA" id="ARBA00004123"/>
    </source>
</evidence>
<dbReference type="InterPro" id="IPR051615">
    <property type="entry name" value="Transcr_Regulatory_Elem"/>
</dbReference>
<dbReference type="PANTHER" id="PTHR31313">
    <property type="entry name" value="TY1 ENHANCER ACTIVATOR"/>
    <property type="match status" value="1"/>
</dbReference>
<comment type="subcellular location">
    <subcellularLocation>
        <location evidence="1">Nucleus</location>
    </subcellularLocation>
</comment>
<dbReference type="Proteomes" id="UP001141434">
    <property type="component" value="Unassembled WGS sequence"/>
</dbReference>
<reference evidence="10" key="2">
    <citation type="journal article" date="2023" name="IMA Fungus">
        <title>Comparative genomic study of the Penicillium genus elucidates a diverse pangenome and 15 lateral gene transfer events.</title>
        <authorList>
            <person name="Petersen C."/>
            <person name="Sorensen T."/>
            <person name="Nielsen M.R."/>
            <person name="Sondergaard T.E."/>
            <person name="Sorensen J.L."/>
            <person name="Fitzpatrick D.A."/>
            <person name="Frisvad J.C."/>
            <person name="Nielsen K.L."/>
        </authorList>
    </citation>
    <scope>NUCLEOTIDE SEQUENCE</scope>
    <source>
        <strain evidence="10">IBT 34128</strain>
    </source>
</reference>
<dbReference type="Pfam" id="PF04082">
    <property type="entry name" value="Fungal_trans"/>
    <property type="match status" value="1"/>
</dbReference>
<evidence type="ECO:0000256" key="6">
    <source>
        <dbReference type="ARBA" id="ARBA00023163"/>
    </source>
</evidence>
<evidence type="ECO:0000259" key="9">
    <source>
        <dbReference type="PROSITE" id="PS50048"/>
    </source>
</evidence>
<gene>
    <name evidence="10" type="ORF">NUU61_005979</name>
</gene>
<keyword evidence="6" id="KW-0804">Transcription</keyword>
<dbReference type="PROSITE" id="PS50048">
    <property type="entry name" value="ZN2_CY6_FUNGAL_2"/>
    <property type="match status" value="1"/>
</dbReference>
<dbReference type="GO" id="GO:0000981">
    <property type="term" value="F:DNA-binding transcription factor activity, RNA polymerase II-specific"/>
    <property type="evidence" value="ECO:0007669"/>
    <property type="project" value="InterPro"/>
</dbReference>
<dbReference type="AlphaFoldDB" id="A0A9W9K2W0"/>
<keyword evidence="3" id="KW-0862">Zinc</keyword>
<dbReference type="CDD" id="cd00067">
    <property type="entry name" value="GAL4"/>
    <property type="match status" value="1"/>
</dbReference>
<keyword evidence="7" id="KW-0539">Nucleus</keyword>
<dbReference type="GO" id="GO:0005634">
    <property type="term" value="C:nucleus"/>
    <property type="evidence" value="ECO:0007669"/>
    <property type="project" value="UniProtKB-SubCell"/>
</dbReference>
<feature type="domain" description="Zn(2)-C6 fungal-type" evidence="9">
    <location>
        <begin position="25"/>
        <end position="55"/>
    </location>
</feature>
<evidence type="ECO:0000256" key="2">
    <source>
        <dbReference type="ARBA" id="ARBA00022723"/>
    </source>
</evidence>
<dbReference type="GO" id="GO:0003677">
    <property type="term" value="F:DNA binding"/>
    <property type="evidence" value="ECO:0007669"/>
    <property type="project" value="UniProtKB-KW"/>
</dbReference>
<dbReference type="InterPro" id="IPR036864">
    <property type="entry name" value="Zn2-C6_fun-type_DNA-bd_sf"/>
</dbReference>
<keyword evidence="5" id="KW-0238">DNA-binding</keyword>
<dbReference type="SMART" id="SM00066">
    <property type="entry name" value="GAL4"/>
    <property type="match status" value="1"/>
</dbReference>
<dbReference type="CDD" id="cd12148">
    <property type="entry name" value="fungal_TF_MHR"/>
    <property type="match status" value="1"/>
</dbReference>
<evidence type="ECO:0000313" key="11">
    <source>
        <dbReference type="Proteomes" id="UP001141434"/>
    </source>
</evidence>
<dbReference type="CDD" id="cd14723">
    <property type="entry name" value="ZIP_Ppr1"/>
    <property type="match status" value="1"/>
</dbReference>
<name>A0A9W9K2W0_9EURO</name>
<dbReference type="SMART" id="SM00906">
    <property type="entry name" value="Fungal_trans"/>
    <property type="match status" value="1"/>
</dbReference>
<dbReference type="InterPro" id="IPR001138">
    <property type="entry name" value="Zn2Cys6_DnaBD"/>
</dbReference>
<dbReference type="InterPro" id="IPR007219">
    <property type="entry name" value="XnlR_reg_dom"/>
</dbReference>
<evidence type="ECO:0000256" key="5">
    <source>
        <dbReference type="ARBA" id="ARBA00023125"/>
    </source>
</evidence>
<comment type="caution">
    <text evidence="10">The sequence shown here is derived from an EMBL/GenBank/DDBJ whole genome shotgun (WGS) entry which is preliminary data.</text>
</comment>
<evidence type="ECO:0000256" key="7">
    <source>
        <dbReference type="ARBA" id="ARBA00023242"/>
    </source>
</evidence>
<evidence type="ECO:0000256" key="4">
    <source>
        <dbReference type="ARBA" id="ARBA00023015"/>
    </source>
</evidence>
<dbReference type="PANTHER" id="PTHR31313:SF83">
    <property type="entry name" value="ZN(II)2CYS6 TRANSCRIPTION FACTOR (EUROFUNG)"/>
    <property type="match status" value="1"/>
</dbReference>
<keyword evidence="4" id="KW-0805">Transcription regulation</keyword>
<dbReference type="GeneID" id="81395676"/>